<reference evidence="1 2" key="1">
    <citation type="submission" date="2019-09" db="EMBL/GenBank/DDBJ databases">
        <title>Report of infection by Mycobacterium simiae a patient suffering from pulmonary tuberculosis.</title>
        <authorList>
            <person name="Mohanty P.S."/>
            <person name="Bansal A.K."/>
            <person name="Singh H."/>
            <person name="Sharma S."/>
            <person name="Patil S.A."/>
            <person name="Upadhaya P."/>
            <person name="Singh P.K."/>
            <person name="Kumar D."/>
            <person name="Kumar S."/>
            <person name="Singh R.K."/>
            <person name="Chaudhary B."/>
        </authorList>
    </citation>
    <scope>NUCLEOTIDE SEQUENCE [LARGE SCALE GENOMIC DNA]</scope>
    <source>
        <strain evidence="1 2">JAL-560-SIM</strain>
    </source>
</reference>
<gene>
    <name evidence="1" type="ORF">F0Q45_07250</name>
</gene>
<dbReference type="Proteomes" id="UP000324701">
    <property type="component" value="Unassembled WGS sequence"/>
</dbReference>
<accession>A0A5B1BQ47</accession>
<name>A0A5B1BQ47_MYCSI</name>
<evidence type="ECO:0008006" key="3">
    <source>
        <dbReference type="Google" id="ProtNLM"/>
    </source>
</evidence>
<dbReference type="OrthoDB" id="3400214at2"/>
<protein>
    <recommendedName>
        <fullName evidence="3">Transposase</fullName>
    </recommendedName>
</protein>
<organism evidence="1 2">
    <name type="scientific">Mycobacterium simiae</name>
    <name type="common">Mycobacterium habana</name>
    <dbReference type="NCBI Taxonomy" id="1784"/>
    <lineage>
        <taxon>Bacteria</taxon>
        <taxon>Bacillati</taxon>
        <taxon>Actinomycetota</taxon>
        <taxon>Actinomycetes</taxon>
        <taxon>Mycobacteriales</taxon>
        <taxon>Mycobacteriaceae</taxon>
        <taxon>Mycobacterium</taxon>
        <taxon>Mycobacterium simiae complex</taxon>
    </lineage>
</organism>
<comment type="caution">
    <text evidence="1">The sequence shown here is derived from an EMBL/GenBank/DDBJ whole genome shotgun (WGS) entry which is preliminary data.</text>
</comment>
<sequence length="80" mass="8949">MLATRAGVPRSWIYTQPETRERIEHLQQTTPVAHSGAGVHRASDESLRRRLDLAYQRIGQLRHALARAHGQLRTAGTPTA</sequence>
<evidence type="ECO:0000313" key="2">
    <source>
        <dbReference type="Proteomes" id="UP000324701"/>
    </source>
</evidence>
<dbReference type="AlphaFoldDB" id="A0A5B1BQ47"/>
<dbReference type="EMBL" id="VTZN01000029">
    <property type="protein sequence ID" value="KAA1250898.1"/>
    <property type="molecule type" value="Genomic_DNA"/>
</dbReference>
<evidence type="ECO:0000313" key="1">
    <source>
        <dbReference type="EMBL" id="KAA1250898.1"/>
    </source>
</evidence>
<keyword evidence="2" id="KW-1185">Reference proteome</keyword>
<proteinExistence type="predicted"/>